<dbReference type="SUPFAM" id="SSF48013">
    <property type="entry name" value="NusB-like"/>
    <property type="match status" value="1"/>
</dbReference>
<dbReference type="PANTHER" id="PTHR11078">
    <property type="entry name" value="N UTILIZATION SUBSTANCE PROTEIN B-RELATED"/>
    <property type="match status" value="1"/>
</dbReference>
<comment type="similarity">
    <text evidence="1 6">Belongs to the NusB family.</text>
</comment>
<protein>
    <recommendedName>
        <fullName evidence="6">Transcription antitermination protein NusB</fullName>
    </recommendedName>
    <alternativeName>
        <fullName evidence="6">Antitermination factor NusB</fullName>
    </alternativeName>
</protein>
<dbReference type="InterPro" id="IPR011605">
    <property type="entry name" value="NusB_fam"/>
</dbReference>
<keyword evidence="3 6" id="KW-0694">RNA-binding</keyword>
<evidence type="ECO:0000256" key="5">
    <source>
        <dbReference type="ARBA" id="ARBA00023163"/>
    </source>
</evidence>
<dbReference type="HAMAP" id="MF_00073">
    <property type="entry name" value="NusB"/>
    <property type="match status" value="1"/>
</dbReference>
<dbReference type="Pfam" id="PF01029">
    <property type="entry name" value="NusB"/>
    <property type="match status" value="1"/>
</dbReference>
<dbReference type="RefSeq" id="WP_156231003.1">
    <property type="nucleotide sequence ID" value="NZ_CP046455.1"/>
</dbReference>
<keyword evidence="10" id="KW-1185">Reference proteome</keyword>
<dbReference type="Gene3D" id="1.10.940.10">
    <property type="entry name" value="NusB-like"/>
    <property type="match status" value="1"/>
</dbReference>
<name>A0A6B8W1X3_9CORY</name>
<dbReference type="GO" id="GO:0031564">
    <property type="term" value="P:transcription antitermination"/>
    <property type="evidence" value="ECO:0007669"/>
    <property type="project" value="UniProtKB-KW"/>
</dbReference>
<organism evidence="9 10">
    <name type="scientific">Corynebacterium occultum</name>
    <dbReference type="NCBI Taxonomy" id="2675219"/>
    <lineage>
        <taxon>Bacteria</taxon>
        <taxon>Bacillati</taxon>
        <taxon>Actinomycetota</taxon>
        <taxon>Actinomycetes</taxon>
        <taxon>Mycobacteriales</taxon>
        <taxon>Corynebacteriaceae</taxon>
        <taxon>Corynebacterium</taxon>
    </lineage>
</organism>
<dbReference type="InterPro" id="IPR006027">
    <property type="entry name" value="NusB_RsmB_TIM44"/>
</dbReference>
<evidence type="ECO:0000313" key="10">
    <source>
        <dbReference type="Proteomes" id="UP000424462"/>
    </source>
</evidence>
<dbReference type="KEGG" id="cok:COCCU_07905"/>
<gene>
    <name evidence="6" type="primary">nusB</name>
    <name evidence="9" type="ORF">COCCU_07905</name>
</gene>
<evidence type="ECO:0000313" key="9">
    <source>
        <dbReference type="EMBL" id="QGU07514.1"/>
    </source>
</evidence>
<dbReference type="Proteomes" id="UP000424462">
    <property type="component" value="Chromosome"/>
</dbReference>
<evidence type="ECO:0000256" key="4">
    <source>
        <dbReference type="ARBA" id="ARBA00023015"/>
    </source>
</evidence>
<evidence type="ECO:0000259" key="8">
    <source>
        <dbReference type="Pfam" id="PF01029"/>
    </source>
</evidence>
<proteinExistence type="inferred from homology"/>
<dbReference type="PANTHER" id="PTHR11078:SF3">
    <property type="entry name" value="ANTITERMINATION NUSB DOMAIN-CONTAINING PROTEIN"/>
    <property type="match status" value="1"/>
</dbReference>
<dbReference type="AlphaFoldDB" id="A0A6B8W1X3"/>
<feature type="domain" description="NusB/RsmB/TIM44" evidence="8">
    <location>
        <begin position="15"/>
        <end position="144"/>
    </location>
</feature>
<keyword evidence="4 6" id="KW-0805">Transcription regulation</keyword>
<dbReference type="GO" id="GO:0005829">
    <property type="term" value="C:cytosol"/>
    <property type="evidence" value="ECO:0007669"/>
    <property type="project" value="TreeGrafter"/>
</dbReference>
<dbReference type="NCBIfam" id="TIGR01951">
    <property type="entry name" value="nusB"/>
    <property type="match status" value="1"/>
</dbReference>
<evidence type="ECO:0000256" key="7">
    <source>
        <dbReference type="SAM" id="MobiDB-lite"/>
    </source>
</evidence>
<accession>A0A6B8W1X3</accession>
<dbReference type="InterPro" id="IPR035926">
    <property type="entry name" value="NusB-like_sf"/>
</dbReference>
<reference evidence="9 10" key="1">
    <citation type="submission" date="2019-11" db="EMBL/GenBank/DDBJ databases">
        <title>Complete genome sequence of Corynebacterium kalinowskii 1959, a novel Corynebacterium species isolated from soil of a small paddock in Vilsendorf, Germany.</title>
        <authorList>
            <person name="Schaffert L."/>
            <person name="Ruwe M."/>
            <person name="Milse J."/>
            <person name="Hanuschka K."/>
            <person name="Ortseifen V."/>
            <person name="Droste J."/>
            <person name="Brandt D."/>
            <person name="Schlueter L."/>
            <person name="Kutter Y."/>
            <person name="Vinke S."/>
            <person name="Viehoefer P."/>
            <person name="Jacob L."/>
            <person name="Luebke N.-C."/>
            <person name="Schulte-Berndt E."/>
            <person name="Hain C."/>
            <person name="Linder M."/>
            <person name="Schmidt P."/>
            <person name="Wollenschlaeger L."/>
            <person name="Luttermann T."/>
            <person name="Thieme E."/>
            <person name="Hassa J."/>
            <person name="Haak M."/>
            <person name="Wittchen M."/>
            <person name="Mentz A."/>
            <person name="Persicke M."/>
            <person name="Busche T."/>
            <person name="Ruckert C."/>
        </authorList>
    </citation>
    <scope>NUCLEOTIDE SEQUENCE [LARGE SCALE GENOMIC DNA]</scope>
    <source>
        <strain evidence="9 10">2039</strain>
    </source>
</reference>
<evidence type="ECO:0000256" key="6">
    <source>
        <dbReference type="HAMAP-Rule" id="MF_00073"/>
    </source>
</evidence>
<evidence type="ECO:0000256" key="1">
    <source>
        <dbReference type="ARBA" id="ARBA00005952"/>
    </source>
</evidence>
<evidence type="ECO:0000256" key="2">
    <source>
        <dbReference type="ARBA" id="ARBA00022814"/>
    </source>
</evidence>
<evidence type="ECO:0000256" key="3">
    <source>
        <dbReference type="ARBA" id="ARBA00022884"/>
    </source>
</evidence>
<comment type="function">
    <text evidence="6">Involved in transcription antitermination. Required for transcription of ribosomal RNA (rRNA) genes. Binds specifically to the boxA antiterminator sequence of the ribosomal RNA (rrn) operons.</text>
</comment>
<dbReference type="GO" id="GO:0003723">
    <property type="term" value="F:RNA binding"/>
    <property type="evidence" value="ECO:0007669"/>
    <property type="project" value="UniProtKB-UniRule"/>
</dbReference>
<feature type="compositionally biased region" description="Low complexity" evidence="7">
    <location>
        <begin position="174"/>
        <end position="193"/>
    </location>
</feature>
<dbReference type="GO" id="GO:0006353">
    <property type="term" value="P:DNA-templated transcription termination"/>
    <property type="evidence" value="ECO:0007669"/>
    <property type="project" value="UniProtKB-UniRule"/>
</dbReference>
<keyword evidence="2 6" id="KW-0889">Transcription antitermination</keyword>
<sequence>MSDPKNYRRHGARYRARRRAVDILFEAEARDLDPVAIIEDRVQLSRNLDNGVPPVADYTRVIVAGAAAELDRIDDTVEKYLSEDWELHRIPAVDRAIMRVATWEMLFNPDVPVKTALVEGVELASEYSNDAAAPYIHALLDDIAQVVHELRAEIKGEAAPDVAAEAADVENEKAVATTPEAEAAEQSETAAPAVEIPAEQAESVEPVETEAEAASADPVTGDNR</sequence>
<dbReference type="EMBL" id="CP046455">
    <property type="protein sequence ID" value="QGU07514.1"/>
    <property type="molecule type" value="Genomic_DNA"/>
</dbReference>
<feature type="region of interest" description="Disordered" evidence="7">
    <location>
        <begin position="163"/>
        <end position="224"/>
    </location>
</feature>
<keyword evidence="5 6" id="KW-0804">Transcription</keyword>